<organism evidence="2 3">
    <name type="scientific">Reticulibacter mediterranei</name>
    <dbReference type="NCBI Taxonomy" id="2778369"/>
    <lineage>
        <taxon>Bacteria</taxon>
        <taxon>Bacillati</taxon>
        <taxon>Chloroflexota</taxon>
        <taxon>Ktedonobacteria</taxon>
        <taxon>Ktedonobacterales</taxon>
        <taxon>Reticulibacteraceae</taxon>
        <taxon>Reticulibacter</taxon>
    </lineage>
</organism>
<sequence length="325" mass="34421">MRQIGCGLLSVILVVLLLCGGVSYLGYNWLRGLANSPSSGNTGSTQSSNSGNTADSTPTSAPIKTTSLSGSRPLAFIYSDVKITLLDVKQAASFSDGVTPPKPGVIRISFKEEQDGTKAAYYSYSDVMRLILPDGTIVAPITAKNGTVTDASTNRQNWIDFPASTDLSVSNMVLRVGTDAEAQMQIPLKANADVSKYQPKTVTLNKQTTYTGLSWTLTSAFVRWSANGKHAEKGMIYVITSLKVDNTSAQDFYGSPVDYLRLKAGDVTSAPSGDTTVPLVIEKGKTGATGECAFLVPQGSTDFSLIFLATPSISGSQQATIPFQI</sequence>
<accession>A0A8J3IFB2</accession>
<comment type="caution">
    <text evidence="2">The sequence shown here is derived from an EMBL/GenBank/DDBJ whole genome shotgun (WGS) entry which is preliminary data.</text>
</comment>
<dbReference type="EMBL" id="BNJK01000001">
    <property type="protein sequence ID" value="GHO91423.1"/>
    <property type="molecule type" value="Genomic_DNA"/>
</dbReference>
<proteinExistence type="predicted"/>
<feature type="compositionally biased region" description="Low complexity" evidence="1">
    <location>
        <begin position="38"/>
        <end position="53"/>
    </location>
</feature>
<feature type="region of interest" description="Disordered" evidence="1">
    <location>
        <begin position="38"/>
        <end position="66"/>
    </location>
</feature>
<keyword evidence="3" id="KW-1185">Reference proteome</keyword>
<evidence type="ECO:0000256" key="1">
    <source>
        <dbReference type="SAM" id="MobiDB-lite"/>
    </source>
</evidence>
<dbReference type="Proteomes" id="UP000597444">
    <property type="component" value="Unassembled WGS sequence"/>
</dbReference>
<evidence type="ECO:0000313" key="3">
    <source>
        <dbReference type="Proteomes" id="UP000597444"/>
    </source>
</evidence>
<reference evidence="2" key="1">
    <citation type="submission" date="2020-10" db="EMBL/GenBank/DDBJ databases">
        <title>Taxonomic study of unclassified bacteria belonging to the class Ktedonobacteria.</title>
        <authorList>
            <person name="Yabe S."/>
            <person name="Wang C.M."/>
            <person name="Zheng Y."/>
            <person name="Sakai Y."/>
            <person name="Cavaletti L."/>
            <person name="Monciardini P."/>
            <person name="Donadio S."/>
        </authorList>
    </citation>
    <scope>NUCLEOTIDE SEQUENCE</scope>
    <source>
        <strain evidence="2">ID150040</strain>
    </source>
</reference>
<evidence type="ECO:0000313" key="2">
    <source>
        <dbReference type="EMBL" id="GHO91423.1"/>
    </source>
</evidence>
<feature type="compositionally biased region" description="Polar residues" evidence="1">
    <location>
        <begin position="54"/>
        <end position="66"/>
    </location>
</feature>
<gene>
    <name evidence="2" type="ORF">KSF_014710</name>
</gene>
<name>A0A8J3IFB2_9CHLR</name>
<protein>
    <recommendedName>
        <fullName evidence="4">DUF4352 domain-containing protein</fullName>
    </recommendedName>
</protein>
<dbReference type="AlphaFoldDB" id="A0A8J3IFB2"/>
<evidence type="ECO:0008006" key="4">
    <source>
        <dbReference type="Google" id="ProtNLM"/>
    </source>
</evidence>